<feature type="compositionally biased region" description="Polar residues" evidence="1">
    <location>
        <begin position="159"/>
        <end position="170"/>
    </location>
</feature>
<dbReference type="GeneID" id="45523869"/>
<proteinExistence type="predicted"/>
<dbReference type="EMBL" id="AP013070">
    <property type="protein sequence ID" value="BAN54201.1"/>
    <property type="molecule type" value="Genomic_DNA"/>
</dbReference>
<evidence type="ECO:0008006" key="4">
    <source>
        <dbReference type="Google" id="ProtNLM"/>
    </source>
</evidence>
<evidence type="ECO:0000313" key="3">
    <source>
        <dbReference type="Proteomes" id="UP000016702"/>
    </source>
</evidence>
<sequence>MHDIEHLNNLRQSAEWHNVDTARAKLTTTVDGEYIITFDRPVVDLGPWTESAPERTVTARSAEGAEIALLHGLVKLHVCERRRVRTGVVVGWTCADIARKPLTAGEIAAFKARTNPARKIEKLQEELTEALARQAARAAAAQGAADLAERYGLAAAAPVQTSKPTGTVSGRPSKAKRASRQEVNHE</sequence>
<name>A0ABM7EF62_PSEPU</name>
<accession>A0ABM7EF62</accession>
<feature type="region of interest" description="Disordered" evidence="1">
    <location>
        <begin position="155"/>
        <end position="186"/>
    </location>
</feature>
<organism evidence="2 3">
    <name type="scientific">Pseudomonas putida NBRC 14164</name>
    <dbReference type="NCBI Taxonomy" id="1211579"/>
    <lineage>
        <taxon>Bacteria</taxon>
        <taxon>Pseudomonadati</taxon>
        <taxon>Pseudomonadota</taxon>
        <taxon>Gammaproteobacteria</taxon>
        <taxon>Pseudomonadales</taxon>
        <taxon>Pseudomonadaceae</taxon>
        <taxon>Pseudomonas</taxon>
    </lineage>
</organism>
<evidence type="ECO:0000313" key="2">
    <source>
        <dbReference type="EMBL" id="BAN54201.1"/>
    </source>
</evidence>
<dbReference type="Proteomes" id="UP000016702">
    <property type="component" value="Chromosome"/>
</dbReference>
<gene>
    <name evidence="2" type="ORF">PP4_23480</name>
</gene>
<reference evidence="2 3" key="1">
    <citation type="journal article" date="2014" name="Genome Announc.">
        <title>The Complete Genome Sequence of Pseudomonas putida NBRC 14164T Confirms High Intraspecies Variation.</title>
        <authorList>
            <person name="Ohji S."/>
            <person name="Yamazoe A."/>
            <person name="Hosoyama A."/>
            <person name="Tsuchikane K."/>
            <person name="Ezaki T."/>
            <person name="Fujita N."/>
        </authorList>
    </citation>
    <scope>NUCLEOTIDE SEQUENCE [LARGE SCALE GENOMIC DNA]</scope>
    <source>
        <strain evidence="2 3">NBRC 14164</strain>
    </source>
</reference>
<protein>
    <recommendedName>
        <fullName evidence="4">Transposase</fullName>
    </recommendedName>
</protein>
<dbReference type="RefSeq" id="WP_016499425.1">
    <property type="nucleotide sequence ID" value="NC_021505.1"/>
</dbReference>
<keyword evidence="3" id="KW-1185">Reference proteome</keyword>
<evidence type="ECO:0000256" key="1">
    <source>
        <dbReference type="SAM" id="MobiDB-lite"/>
    </source>
</evidence>